<organism evidence="1 2">
    <name type="scientific">Neophaeococcomyces mojaviensis</name>
    <dbReference type="NCBI Taxonomy" id="3383035"/>
    <lineage>
        <taxon>Eukaryota</taxon>
        <taxon>Fungi</taxon>
        <taxon>Dikarya</taxon>
        <taxon>Ascomycota</taxon>
        <taxon>Pezizomycotina</taxon>
        <taxon>Eurotiomycetes</taxon>
        <taxon>Chaetothyriomycetidae</taxon>
        <taxon>Chaetothyriales</taxon>
        <taxon>Chaetothyriales incertae sedis</taxon>
        <taxon>Neophaeococcomyces</taxon>
    </lineage>
</organism>
<dbReference type="Proteomes" id="UP001172386">
    <property type="component" value="Unassembled WGS sequence"/>
</dbReference>
<protein>
    <submittedName>
        <fullName evidence="1">Uncharacterized protein</fullName>
    </submittedName>
</protein>
<dbReference type="EMBL" id="JAPDRQ010000009">
    <property type="protein sequence ID" value="KAJ9663376.1"/>
    <property type="molecule type" value="Genomic_DNA"/>
</dbReference>
<gene>
    <name evidence="1" type="ORF">H2198_000893</name>
</gene>
<evidence type="ECO:0000313" key="2">
    <source>
        <dbReference type="Proteomes" id="UP001172386"/>
    </source>
</evidence>
<evidence type="ECO:0000313" key="1">
    <source>
        <dbReference type="EMBL" id="KAJ9663376.1"/>
    </source>
</evidence>
<reference evidence="1" key="1">
    <citation type="submission" date="2022-10" db="EMBL/GenBank/DDBJ databases">
        <title>Culturing micro-colonial fungi from biological soil crusts in the Mojave desert and describing Neophaeococcomyces mojavensis, and introducing the new genera and species Taxawa tesnikishii.</title>
        <authorList>
            <person name="Kurbessoian T."/>
            <person name="Stajich J.E."/>
        </authorList>
    </citation>
    <scope>NUCLEOTIDE SEQUENCE</scope>
    <source>
        <strain evidence="1">JES_112</strain>
    </source>
</reference>
<comment type="caution">
    <text evidence="1">The sequence shown here is derived from an EMBL/GenBank/DDBJ whole genome shotgun (WGS) entry which is preliminary data.</text>
</comment>
<accession>A0ACC3AIQ0</accession>
<name>A0ACC3AIQ0_9EURO</name>
<sequence length="624" mass="70852">MTTQLRRTSSAARPLPRFDALPDEVVEAIFSFLDARTLIAVSQVAKKFTLIASERLLWRYLCLHDFKRWDSRHEIKSKTLDTSFRDWKDLYAVRHTANVTTRHAIQQMVEVPVGRLARAQRVLEHGYGVKDELLKLIRQAPSSSCPLAQRYFAQMVLGCLNRSIALETWTKVRYRTNVQHPTELALACMDMFVLGDSDVGDIDDTFSRLDEYVEAVREAHPDLDEQTPRTKATTIAQFLRSKKWLGIEEGDDYYALDNQFLGIAVRSERRNSLPLLTCVIYCYVCRAFNLRAQPCNYPMHIHAVVQPPSTDPPLDLDNKPLPTDHPTLTAATDTEPEPTSLTHLYMDPFNTDASIPLSTLRSQLHFVVPTASSAAQTSYLNPASPHSLLIRTSHNIIRSVTTHTFPPPTHPISIYSAAYAALFAFVIFPTTAEGLASSLADLRQHFAHHFSHDLWNYQQYILPLTAGLGAFGGDRGIQDPLVKMIREEDTTPKTPKHRPNQASLARDEQVPTYRVGQVFKHKRQGYIAVIYGWDTACKMEERWIVGNGVDRLPQGRRQPFYNSFVDDGSTRYVAQENVGLLGPEEFKAEDVDTTFDMDIGKWFLRFDSETATFVSNVRDEYPDD</sequence>
<proteinExistence type="predicted"/>
<keyword evidence="2" id="KW-1185">Reference proteome</keyword>